<reference evidence="2" key="2">
    <citation type="journal article" date="2022" name="Proc. Natl. Acad. Sci. U.S.A.">
        <title>Diploid-dominant life cycles characterize the early evolution of Fungi.</title>
        <authorList>
            <person name="Amses K.R."/>
            <person name="Simmons D.R."/>
            <person name="Longcore J.E."/>
            <person name="Mondo S.J."/>
            <person name="Seto K."/>
            <person name="Jeronimo G.H."/>
            <person name="Bonds A.E."/>
            <person name="Quandt C.A."/>
            <person name="Davis W.J."/>
            <person name="Chang Y."/>
            <person name="Federici B.A."/>
            <person name="Kuo A."/>
            <person name="LaButti K."/>
            <person name="Pangilinan J."/>
            <person name="Andreopoulos W."/>
            <person name="Tritt A."/>
            <person name="Riley R."/>
            <person name="Hundley H."/>
            <person name="Johnson J."/>
            <person name="Lipzen A."/>
            <person name="Barry K."/>
            <person name="Lang B.F."/>
            <person name="Cuomo C.A."/>
            <person name="Buchler N.E."/>
            <person name="Grigoriev I.V."/>
            <person name="Spatafora J.W."/>
            <person name="Stajich J.E."/>
            <person name="James T.Y."/>
        </authorList>
    </citation>
    <scope>NUCLEOTIDE SEQUENCE</scope>
    <source>
        <strain evidence="2">AG</strain>
    </source>
</reference>
<proteinExistence type="predicted"/>
<sequence>MLLLVLFVLANASRCSKARIACIASAFGKITLDSTHSDNGLSALSICKSCLRSVLLMSLGVCCEP</sequence>
<reference evidence="2" key="1">
    <citation type="submission" date="2021-06" db="EMBL/GenBank/DDBJ databases">
        <authorList>
            <consortium name="DOE Joint Genome Institute"/>
            <person name="Mondo S.J."/>
            <person name="Amses K.R."/>
            <person name="Simmons D.R."/>
            <person name="Longcore J.E."/>
            <person name="Seto K."/>
            <person name="Alves G.H."/>
            <person name="Bonds A.E."/>
            <person name="Quandt C.A."/>
            <person name="Davis W.J."/>
            <person name="Chang Y."/>
            <person name="Letcher P.M."/>
            <person name="Powell M.J."/>
            <person name="Kuo A."/>
            <person name="Labutti K."/>
            <person name="Pangilinan J."/>
            <person name="Andreopoulos W."/>
            <person name="Tritt A."/>
            <person name="Riley R."/>
            <person name="Hundley H."/>
            <person name="Johnson J."/>
            <person name="Lipzen A."/>
            <person name="Barry K."/>
            <person name="Berbee M.L."/>
            <person name="Buchler N.E."/>
            <person name="Grigoriev I.V."/>
            <person name="Spatafora J.W."/>
            <person name="Stajich J.E."/>
            <person name="James T.Y."/>
        </authorList>
    </citation>
    <scope>NUCLEOTIDE SEQUENCE</scope>
    <source>
        <strain evidence="2">AG</strain>
    </source>
</reference>
<evidence type="ECO:0000313" key="2">
    <source>
        <dbReference type="EMBL" id="KAI8583298.1"/>
    </source>
</evidence>
<accession>A0AAD5EGH8</accession>
<comment type="caution">
    <text evidence="2">The sequence shown here is derived from an EMBL/GenBank/DDBJ whole genome shotgun (WGS) entry which is preliminary data.</text>
</comment>
<name>A0AAD5EGH8_UMBRA</name>
<evidence type="ECO:0000256" key="1">
    <source>
        <dbReference type="SAM" id="SignalP"/>
    </source>
</evidence>
<dbReference type="AlphaFoldDB" id="A0AAD5EGH8"/>
<keyword evidence="3" id="KW-1185">Reference proteome</keyword>
<organism evidence="2 3">
    <name type="scientific">Umbelopsis ramanniana AG</name>
    <dbReference type="NCBI Taxonomy" id="1314678"/>
    <lineage>
        <taxon>Eukaryota</taxon>
        <taxon>Fungi</taxon>
        <taxon>Fungi incertae sedis</taxon>
        <taxon>Mucoromycota</taxon>
        <taxon>Mucoromycotina</taxon>
        <taxon>Umbelopsidomycetes</taxon>
        <taxon>Umbelopsidales</taxon>
        <taxon>Umbelopsidaceae</taxon>
        <taxon>Umbelopsis</taxon>
    </lineage>
</organism>
<dbReference type="GeneID" id="75911329"/>
<dbReference type="Proteomes" id="UP001206595">
    <property type="component" value="Unassembled WGS sequence"/>
</dbReference>
<dbReference type="RefSeq" id="XP_051448302.1">
    <property type="nucleotide sequence ID" value="XM_051585981.1"/>
</dbReference>
<evidence type="ECO:0000313" key="3">
    <source>
        <dbReference type="Proteomes" id="UP001206595"/>
    </source>
</evidence>
<dbReference type="EMBL" id="MU620896">
    <property type="protein sequence ID" value="KAI8583298.1"/>
    <property type="molecule type" value="Genomic_DNA"/>
</dbReference>
<keyword evidence="1" id="KW-0732">Signal</keyword>
<evidence type="ECO:0008006" key="4">
    <source>
        <dbReference type="Google" id="ProtNLM"/>
    </source>
</evidence>
<protein>
    <recommendedName>
        <fullName evidence="4">Secreted protein</fullName>
    </recommendedName>
</protein>
<feature type="signal peptide" evidence="1">
    <location>
        <begin position="1"/>
        <end position="18"/>
    </location>
</feature>
<feature type="chain" id="PRO_5042002815" description="Secreted protein" evidence="1">
    <location>
        <begin position="19"/>
        <end position="65"/>
    </location>
</feature>
<gene>
    <name evidence="2" type="ORF">K450DRAFT_222943</name>
</gene>